<dbReference type="PRINTS" id="PR00899">
    <property type="entry name" value="GPCRSTE3"/>
</dbReference>
<dbReference type="InterPro" id="IPR001499">
    <property type="entry name" value="GPCR_STE3"/>
</dbReference>
<dbReference type="GO" id="GO:0005886">
    <property type="term" value="C:plasma membrane"/>
    <property type="evidence" value="ECO:0007669"/>
    <property type="project" value="TreeGrafter"/>
</dbReference>
<dbReference type="CDD" id="cd14966">
    <property type="entry name" value="7tmD_STE3"/>
    <property type="match status" value="1"/>
</dbReference>
<feature type="transmembrane region" description="Helical" evidence="10">
    <location>
        <begin position="134"/>
        <end position="155"/>
    </location>
</feature>
<feature type="transmembrane region" description="Helical" evidence="10">
    <location>
        <begin position="20"/>
        <end position="42"/>
    </location>
</feature>
<organism evidence="11 12">
    <name type="scientific">Penicillium capsulatum</name>
    <dbReference type="NCBI Taxonomy" id="69766"/>
    <lineage>
        <taxon>Eukaryota</taxon>
        <taxon>Fungi</taxon>
        <taxon>Dikarya</taxon>
        <taxon>Ascomycota</taxon>
        <taxon>Pezizomycotina</taxon>
        <taxon>Eurotiomycetes</taxon>
        <taxon>Eurotiomycetidae</taxon>
        <taxon>Eurotiales</taxon>
        <taxon>Aspergillaceae</taxon>
        <taxon>Penicillium</taxon>
    </lineage>
</organism>
<dbReference type="Proteomes" id="UP001146351">
    <property type="component" value="Unassembled WGS sequence"/>
</dbReference>
<dbReference type="GO" id="GO:0004932">
    <property type="term" value="F:mating-type factor pheromone receptor activity"/>
    <property type="evidence" value="ECO:0007669"/>
    <property type="project" value="InterPro"/>
</dbReference>
<keyword evidence="4 10" id="KW-0812">Transmembrane</keyword>
<feature type="transmembrane region" description="Helical" evidence="10">
    <location>
        <begin position="185"/>
        <end position="205"/>
    </location>
</feature>
<reference evidence="11" key="1">
    <citation type="submission" date="2022-11" db="EMBL/GenBank/DDBJ databases">
        <authorList>
            <person name="Petersen C."/>
        </authorList>
    </citation>
    <scope>NUCLEOTIDE SEQUENCE</scope>
    <source>
        <strain evidence="11">IBT 21917</strain>
    </source>
</reference>
<dbReference type="AlphaFoldDB" id="A0A9W9LYB3"/>
<evidence type="ECO:0008006" key="13">
    <source>
        <dbReference type="Google" id="ProtNLM"/>
    </source>
</evidence>
<evidence type="ECO:0000256" key="6">
    <source>
        <dbReference type="ARBA" id="ARBA00023040"/>
    </source>
</evidence>
<accession>A0A9W9LYB3</accession>
<comment type="subcellular location">
    <subcellularLocation>
        <location evidence="1">Membrane</location>
        <topology evidence="1">Multi-pass membrane protein</topology>
    </subcellularLocation>
</comment>
<proteinExistence type="inferred from homology"/>
<evidence type="ECO:0000313" key="12">
    <source>
        <dbReference type="Proteomes" id="UP001146351"/>
    </source>
</evidence>
<evidence type="ECO:0000256" key="8">
    <source>
        <dbReference type="ARBA" id="ARBA00023170"/>
    </source>
</evidence>
<gene>
    <name evidence="11" type="ORF">N7492_000192</name>
</gene>
<keyword evidence="12" id="KW-1185">Reference proteome</keyword>
<keyword evidence="8" id="KW-0675">Receptor</keyword>
<feature type="transmembrane region" description="Helical" evidence="10">
    <location>
        <begin position="288"/>
        <end position="305"/>
    </location>
</feature>
<evidence type="ECO:0000256" key="2">
    <source>
        <dbReference type="ARBA" id="ARBA00011085"/>
    </source>
</evidence>
<dbReference type="Pfam" id="PF02076">
    <property type="entry name" value="STE3"/>
    <property type="match status" value="1"/>
</dbReference>
<comment type="similarity">
    <text evidence="2">Belongs to the G-protein coupled receptor 4 family.</text>
</comment>
<keyword evidence="7 10" id="KW-0472">Membrane</keyword>
<evidence type="ECO:0000256" key="5">
    <source>
        <dbReference type="ARBA" id="ARBA00022989"/>
    </source>
</evidence>
<sequence>MIAPGVELQGAMDAINKRYPLAVILPTVSFIELAICVPPLILHAKNRNFPAASFICWSMLLNIFNIINALIWPTDDIESWWDGTGLCDVEVKLMVAGYVAVPGSILCIFRGLAQVMDTSRATLVPSKTQRWRNWVVDLMFCAIIPMIAMMLHYVWQKSRYLLFAISGCVNDFDESWPSMVLANMWPLPICLGAGYYCCLLLFRLYKYRSDFESILRASRSNLSKSRFLRLFFLAFVTLITILPAEAYILYYDVAVSLPWHPYSWSQIHGPKWYVIQRYPTQGQVFFDRYLPIAMGLMIFVFFGFGRDATRMYRTALWYLGLGSCFPGLNRPVDSQATPRPANVSAATTLVESTTSRAKQFFNRARKRSSRNWFGTSSYNDIEKGGLSSQSNHDIRVHRTPWYLSPWTLFSRRRASALERGVLLDDISAPSQTIHTNAWAGSSQSRNSSDLAPSVTLPKWNDSIHVKRVICQQSEMQV</sequence>
<keyword evidence="6" id="KW-0297">G-protein coupled receptor</keyword>
<evidence type="ECO:0000256" key="7">
    <source>
        <dbReference type="ARBA" id="ARBA00023136"/>
    </source>
</evidence>
<dbReference type="PANTHER" id="PTHR28097:SF1">
    <property type="entry name" value="PHEROMONE A FACTOR RECEPTOR"/>
    <property type="match status" value="1"/>
</dbReference>
<keyword evidence="3" id="KW-0589">Pheromone response</keyword>
<keyword evidence="5 10" id="KW-1133">Transmembrane helix</keyword>
<evidence type="ECO:0000256" key="1">
    <source>
        <dbReference type="ARBA" id="ARBA00004141"/>
    </source>
</evidence>
<evidence type="ECO:0000313" key="11">
    <source>
        <dbReference type="EMBL" id="KAJ5182576.1"/>
    </source>
</evidence>
<feature type="transmembrane region" description="Helical" evidence="10">
    <location>
        <begin position="226"/>
        <end position="250"/>
    </location>
</feature>
<evidence type="ECO:0000256" key="3">
    <source>
        <dbReference type="ARBA" id="ARBA00022507"/>
    </source>
</evidence>
<dbReference type="OrthoDB" id="2874149at2759"/>
<name>A0A9W9LYB3_9EURO</name>
<feature type="transmembrane region" description="Helical" evidence="10">
    <location>
        <begin position="93"/>
        <end position="113"/>
    </location>
</feature>
<comment type="caution">
    <text evidence="11">The sequence shown here is derived from an EMBL/GenBank/DDBJ whole genome shotgun (WGS) entry which is preliminary data.</text>
</comment>
<dbReference type="GO" id="GO:0000750">
    <property type="term" value="P:pheromone-dependent signal transduction involved in conjugation with cellular fusion"/>
    <property type="evidence" value="ECO:0007669"/>
    <property type="project" value="TreeGrafter"/>
</dbReference>
<feature type="transmembrane region" description="Helical" evidence="10">
    <location>
        <begin position="54"/>
        <end position="73"/>
    </location>
</feature>
<protein>
    <recommendedName>
        <fullName evidence="13">A-pheromone receptor PreA</fullName>
    </recommendedName>
</protein>
<evidence type="ECO:0000256" key="9">
    <source>
        <dbReference type="ARBA" id="ARBA00023224"/>
    </source>
</evidence>
<dbReference type="EMBL" id="JAPQKO010000001">
    <property type="protein sequence ID" value="KAJ5182576.1"/>
    <property type="molecule type" value="Genomic_DNA"/>
</dbReference>
<reference evidence="11" key="2">
    <citation type="journal article" date="2023" name="IMA Fungus">
        <title>Comparative genomic study of the Penicillium genus elucidates a diverse pangenome and 15 lateral gene transfer events.</title>
        <authorList>
            <person name="Petersen C."/>
            <person name="Sorensen T."/>
            <person name="Nielsen M.R."/>
            <person name="Sondergaard T.E."/>
            <person name="Sorensen J.L."/>
            <person name="Fitzpatrick D.A."/>
            <person name="Frisvad J.C."/>
            <person name="Nielsen K.L."/>
        </authorList>
    </citation>
    <scope>NUCLEOTIDE SEQUENCE</scope>
    <source>
        <strain evidence="11">IBT 21917</strain>
    </source>
</reference>
<evidence type="ECO:0000256" key="4">
    <source>
        <dbReference type="ARBA" id="ARBA00022692"/>
    </source>
</evidence>
<dbReference type="PANTHER" id="PTHR28097">
    <property type="entry name" value="PHEROMONE A FACTOR RECEPTOR"/>
    <property type="match status" value="1"/>
</dbReference>
<evidence type="ECO:0000256" key="10">
    <source>
        <dbReference type="SAM" id="Phobius"/>
    </source>
</evidence>
<keyword evidence="9" id="KW-0807">Transducer</keyword>